<feature type="domain" description="Insertion element IS402-like" evidence="2">
    <location>
        <begin position="1"/>
        <end position="45"/>
    </location>
</feature>
<gene>
    <name evidence="3" type="ORF">ACFP2V_34350</name>
</gene>
<dbReference type="PANTHER" id="PTHR30007:SF0">
    <property type="entry name" value="TRANSPOSASE"/>
    <property type="match status" value="1"/>
</dbReference>
<evidence type="ECO:0000259" key="2">
    <source>
        <dbReference type="Pfam" id="PF13340"/>
    </source>
</evidence>
<dbReference type="PANTHER" id="PTHR30007">
    <property type="entry name" value="PHP DOMAIN PROTEIN"/>
    <property type="match status" value="1"/>
</dbReference>
<organism evidence="3 4">
    <name type="scientific">Streptomyces incanus</name>
    <dbReference type="NCBI Taxonomy" id="887453"/>
    <lineage>
        <taxon>Bacteria</taxon>
        <taxon>Bacillati</taxon>
        <taxon>Actinomycetota</taxon>
        <taxon>Actinomycetes</taxon>
        <taxon>Kitasatosporales</taxon>
        <taxon>Streptomycetaceae</taxon>
        <taxon>Streptomyces</taxon>
    </lineage>
</organism>
<evidence type="ECO:0000313" key="4">
    <source>
        <dbReference type="Proteomes" id="UP001596183"/>
    </source>
</evidence>
<keyword evidence="4" id="KW-1185">Reference proteome</keyword>
<evidence type="ECO:0000313" key="3">
    <source>
        <dbReference type="EMBL" id="MFC5674956.1"/>
    </source>
</evidence>
<accession>A0ABW0Y2L6</accession>
<dbReference type="Pfam" id="PF13340">
    <property type="entry name" value="DUF4096"/>
    <property type="match status" value="1"/>
</dbReference>
<name>A0ABW0Y2L6_9ACTN</name>
<evidence type="ECO:0000256" key="1">
    <source>
        <dbReference type="SAM" id="MobiDB-lite"/>
    </source>
</evidence>
<dbReference type="InterPro" id="IPR025161">
    <property type="entry name" value="IS402-like_dom"/>
</dbReference>
<reference evidence="4" key="1">
    <citation type="journal article" date="2019" name="Int. J. Syst. Evol. Microbiol.">
        <title>The Global Catalogue of Microorganisms (GCM) 10K type strain sequencing project: providing services to taxonomists for standard genome sequencing and annotation.</title>
        <authorList>
            <consortium name="The Broad Institute Genomics Platform"/>
            <consortium name="The Broad Institute Genome Sequencing Center for Infectious Disease"/>
            <person name="Wu L."/>
            <person name="Ma J."/>
        </authorList>
    </citation>
    <scope>NUCLEOTIDE SEQUENCE [LARGE SCALE GENOMIC DNA]</scope>
    <source>
        <strain evidence="4">JCM 13852</strain>
    </source>
</reference>
<sequence length="91" mass="10961">MLDAIRYLVDNGVKWRNLPADFPPRKRVYASFRRWRDDQLIRELHDRLRERVRKTEGRNTEPTAAVIDSQSVKADATVRNDTRLRRRQEDQ</sequence>
<protein>
    <submittedName>
        <fullName evidence="3">Transposase</fullName>
    </submittedName>
</protein>
<proteinExistence type="predicted"/>
<feature type="compositionally biased region" description="Basic and acidic residues" evidence="1">
    <location>
        <begin position="76"/>
        <end position="91"/>
    </location>
</feature>
<comment type="caution">
    <text evidence="3">The sequence shown here is derived from an EMBL/GenBank/DDBJ whole genome shotgun (WGS) entry which is preliminary data.</text>
</comment>
<dbReference type="EMBL" id="JBHSPC010000137">
    <property type="protein sequence ID" value="MFC5674956.1"/>
    <property type="molecule type" value="Genomic_DNA"/>
</dbReference>
<dbReference type="RefSeq" id="WP_381219243.1">
    <property type="nucleotide sequence ID" value="NZ_JBHSPC010000137.1"/>
</dbReference>
<dbReference type="Proteomes" id="UP001596183">
    <property type="component" value="Unassembled WGS sequence"/>
</dbReference>
<feature type="region of interest" description="Disordered" evidence="1">
    <location>
        <begin position="53"/>
        <end position="91"/>
    </location>
</feature>